<keyword evidence="3" id="KW-1185">Reference proteome</keyword>
<name>A0A2T4UMG2_9ACTN</name>
<sequence>MSEMGEVEVRSGDVVLVRGLGAAAPYLAQVTGSRLGRLVVERADGRAAGPVALRDVLCVYKPAGAPSSGGLAPTERRRPTAQMKLEL</sequence>
<feature type="region of interest" description="Disordered" evidence="1">
    <location>
        <begin position="65"/>
        <end position="87"/>
    </location>
</feature>
<proteinExistence type="predicted"/>
<comment type="caution">
    <text evidence="2">The sequence shown here is derived from an EMBL/GenBank/DDBJ whole genome shotgun (WGS) entry which is preliminary data.</text>
</comment>
<accession>A0A2T4UMG2</accession>
<dbReference type="Proteomes" id="UP000240739">
    <property type="component" value="Unassembled WGS sequence"/>
</dbReference>
<evidence type="ECO:0000313" key="3">
    <source>
        <dbReference type="Proteomes" id="UP000240739"/>
    </source>
</evidence>
<dbReference type="RefSeq" id="WP_107569068.1">
    <property type="nucleotide sequence ID" value="NZ_PYYB01000001.1"/>
</dbReference>
<protein>
    <submittedName>
        <fullName evidence="2">Uncharacterized protein</fullName>
    </submittedName>
</protein>
<dbReference type="AlphaFoldDB" id="A0A2T4UMG2"/>
<gene>
    <name evidence="2" type="ORF">C7Y72_12615</name>
</gene>
<evidence type="ECO:0000256" key="1">
    <source>
        <dbReference type="SAM" id="MobiDB-lite"/>
    </source>
</evidence>
<dbReference type="OrthoDB" id="5244251at2"/>
<organism evidence="2 3">
    <name type="scientific">Paraconexibacter algicola</name>
    <dbReference type="NCBI Taxonomy" id="2133960"/>
    <lineage>
        <taxon>Bacteria</taxon>
        <taxon>Bacillati</taxon>
        <taxon>Actinomycetota</taxon>
        <taxon>Thermoleophilia</taxon>
        <taxon>Solirubrobacterales</taxon>
        <taxon>Paraconexibacteraceae</taxon>
        <taxon>Paraconexibacter</taxon>
    </lineage>
</organism>
<evidence type="ECO:0000313" key="2">
    <source>
        <dbReference type="EMBL" id="PTL60423.1"/>
    </source>
</evidence>
<reference evidence="2 3" key="1">
    <citation type="submission" date="2018-03" db="EMBL/GenBank/DDBJ databases">
        <title>Aquarubrobacter algicola gen. nov., sp. nov., a novel actinobacterium isolated from shallow eutrophic lake during the end of cyanobacterial harmful algal blooms.</title>
        <authorList>
            <person name="Chun S.J."/>
        </authorList>
    </citation>
    <scope>NUCLEOTIDE SEQUENCE [LARGE SCALE GENOMIC DNA]</scope>
    <source>
        <strain evidence="2 3">Seoho-28</strain>
    </source>
</reference>
<dbReference type="EMBL" id="PYYB01000001">
    <property type="protein sequence ID" value="PTL60423.1"/>
    <property type="molecule type" value="Genomic_DNA"/>
</dbReference>